<accession>A0A6F8XYW6</accession>
<evidence type="ECO:0000256" key="2">
    <source>
        <dbReference type="SAM" id="SignalP"/>
    </source>
</evidence>
<keyword evidence="4" id="KW-1185">Reference proteome</keyword>
<dbReference type="AlphaFoldDB" id="A0A6F8XYW6"/>
<reference evidence="3 4" key="1">
    <citation type="submission" date="2020-03" db="EMBL/GenBank/DDBJ databases">
        <title>Whole genome shotgun sequence of Phytohabitans flavus NBRC 107702.</title>
        <authorList>
            <person name="Komaki H."/>
            <person name="Tamura T."/>
        </authorList>
    </citation>
    <scope>NUCLEOTIDE SEQUENCE [LARGE SCALE GENOMIC DNA]</scope>
    <source>
        <strain evidence="3 4">NBRC 107702</strain>
    </source>
</reference>
<organism evidence="3 4">
    <name type="scientific">Phytohabitans flavus</name>
    <dbReference type="NCBI Taxonomy" id="1076124"/>
    <lineage>
        <taxon>Bacteria</taxon>
        <taxon>Bacillati</taxon>
        <taxon>Actinomycetota</taxon>
        <taxon>Actinomycetes</taxon>
        <taxon>Micromonosporales</taxon>
        <taxon>Micromonosporaceae</taxon>
    </lineage>
</organism>
<name>A0A6F8XYW6_9ACTN</name>
<protein>
    <submittedName>
        <fullName evidence="3">Uncharacterized protein</fullName>
    </submittedName>
</protein>
<dbReference type="RefSeq" id="WP_173038803.1">
    <property type="nucleotide sequence ID" value="NZ_AP022870.1"/>
</dbReference>
<evidence type="ECO:0000313" key="4">
    <source>
        <dbReference type="Proteomes" id="UP000502508"/>
    </source>
</evidence>
<feature type="signal peptide" evidence="2">
    <location>
        <begin position="1"/>
        <end position="32"/>
    </location>
</feature>
<feature type="chain" id="PRO_5026087665" evidence="2">
    <location>
        <begin position="33"/>
        <end position="122"/>
    </location>
</feature>
<dbReference type="Proteomes" id="UP000502508">
    <property type="component" value="Chromosome"/>
</dbReference>
<proteinExistence type="predicted"/>
<keyword evidence="2" id="KW-0732">Signal</keyword>
<sequence>MSRPISKKAALTGLAVAAVLSVGIAAPVAAYADDRGGRPPAGSHGHGDGPGRPGDGKDRAAHDAEFAAALAKELGVPEDKVADALSKVREQLRPEGKPHPGRGPRDGQPSSPPESPAPTPTK</sequence>
<dbReference type="KEGG" id="pfla:Pflav_054100"/>
<feature type="compositionally biased region" description="Basic and acidic residues" evidence="1">
    <location>
        <begin position="75"/>
        <end position="98"/>
    </location>
</feature>
<gene>
    <name evidence="3" type="ORF">Pflav_054100</name>
</gene>
<reference evidence="3 4" key="2">
    <citation type="submission" date="2020-03" db="EMBL/GenBank/DDBJ databases">
        <authorList>
            <person name="Ichikawa N."/>
            <person name="Kimura A."/>
            <person name="Kitahashi Y."/>
            <person name="Uohara A."/>
        </authorList>
    </citation>
    <scope>NUCLEOTIDE SEQUENCE [LARGE SCALE GENOMIC DNA]</scope>
    <source>
        <strain evidence="3 4">NBRC 107702</strain>
    </source>
</reference>
<feature type="region of interest" description="Disordered" evidence="1">
    <location>
        <begin position="32"/>
        <end position="122"/>
    </location>
</feature>
<dbReference type="EMBL" id="AP022870">
    <property type="protein sequence ID" value="BCB79000.1"/>
    <property type="molecule type" value="Genomic_DNA"/>
</dbReference>
<feature type="compositionally biased region" description="Basic and acidic residues" evidence="1">
    <location>
        <begin position="45"/>
        <end position="65"/>
    </location>
</feature>
<feature type="compositionally biased region" description="Pro residues" evidence="1">
    <location>
        <begin position="110"/>
        <end position="122"/>
    </location>
</feature>
<evidence type="ECO:0000313" key="3">
    <source>
        <dbReference type="EMBL" id="BCB79000.1"/>
    </source>
</evidence>
<evidence type="ECO:0000256" key="1">
    <source>
        <dbReference type="SAM" id="MobiDB-lite"/>
    </source>
</evidence>